<gene>
    <name evidence="6" type="ORF">N475_20495</name>
</gene>
<dbReference type="GeneID" id="57361188"/>
<dbReference type="InterPro" id="IPR016035">
    <property type="entry name" value="Acyl_Trfase/lysoPLipase"/>
</dbReference>
<dbReference type="STRING" id="43657.S4054249_06720"/>
<dbReference type="PANTHER" id="PTHR14226">
    <property type="entry name" value="NEUROPATHY TARGET ESTERASE/SWISS CHEESE D.MELANOGASTER"/>
    <property type="match status" value="1"/>
</dbReference>
<dbReference type="GO" id="GO:0016787">
    <property type="term" value="F:hydrolase activity"/>
    <property type="evidence" value="ECO:0007669"/>
    <property type="project" value="UniProtKB-UniRule"/>
</dbReference>
<organism evidence="6 7">
    <name type="scientific">Pseudoalteromonas luteoviolacea DSM 6061</name>
    <dbReference type="NCBI Taxonomy" id="1365250"/>
    <lineage>
        <taxon>Bacteria</taxon>
        <taxon>Pseudomonadati</taxon>
        <taxon>Pseudomonadota</taxon>
        <taxon>Gammaproteobacteria</taxon>
        <taxon>Alteromonadales</taxon>
        <taxon>Pseudoalteromonadaceae</taxon>
        <taxon>Pseudoalteromonas</taxon>
    </lineage>
</organism>
<reference evidence="6 7" key="1">
    <citation type="submission" date="2013-07" db="EMBL/GenBank/DDBJ databases">
        <title>Comparative Genomic and Metabolomic Analysis of Twelve Strains of Pseudoalteromonas luteoviolacea.</title>
        <authorList>
            <person name="Vynne N.G."/>
            <person name="Mansson M."/>
            <person name="Gram L."/>
        </authorList>
    </citation>
    <scope>NUCLEOTIDE SEQUENCE [LARGE SCALE GENOMIC DNA]</scope>
    <source>
        <strain evidence="6 7">DSM 6061</strain>
    </source>
</reference>
<feature type="active site" description="Proton acceptor" evidence="4">
    <location>
        <position position="214"/>
    </location>
</feature>
<evidence type="ECO:0000256" key="1">
    <source>
        <dbReference type="ARBA" id="ARBA00022801"/>
    </source>
</evidence>
<keyword evidence="3 4" id="KW-0443">Lipid metabolism</keyword>
<protein>
    <submittedName>
        <fullName evidence="6">Patatin</fullName>
    </submittedName>
</protein>
<dbReference type="Gene3D" id="3.40.1090.10">
    <property type="entry name" value="Cytosolic phospholipase A2 catalytic domain"/>
    <property type="match status" value="1"/>
</dbReference>
<keyword evidence="7" id="KW-1185">Reference proteome</keyword>
<dbReference type="GO" id="GO:0016042">
    <property type="term" value="P:lipid catabolic process"/>
    <property type="evidence" value="ECO:0007669"/>
    <property type="project" value="UniProtKB-UniRule"/>
</dbReference>
<dbReference type="PANTHER" id="PTHR14226:SF57">
    <property type="entry name" value="BLR7027 PROTEIN"/>
    <property type="match status" value="1"/>
</dbReference>
<evidence type="ECO:0000259" key="5">
    <source>
        <dbReference type="PROSITE" id="PS51635"/>
    </source>
</evidence>
<keyword evidence="2 4" id="KW-0442">Lipid degradation</keyword>
<dbReference type="EMBL" id="AUYB01000126">
    <property type="protein sequence ID" value="KZN32902.1"/>
    <property type="molecule type" value="Genomic_DNA"/>
</dbReference>
<name>A0A166VI66_9GAMM</name>
<evidence type="ECO:0000256" key="4">
    <source>
        <dbReference type="PROSITE-ProRule" id="PRU01161"/>
    </source>
</evidence>
<proteinExistence type="predicted"/>
<dbReference type="InterPro" id="IPR050301">
    <property type="entry name" value="NTE"/>
</dbReference>
<feature type="short sequence motif" description="GXSXG" evidence="4">
    <location>
        <begin position="51"/>
        <end position="55"/>
    </location>
</feature>
<feature type="domain" description="PNPLA" evidence="5">
    <location>
        <begin position="15"/>
        <end position="227"/>
    </location>
</feature>
<dbReference type="PATRIC" id="fig|1365250.3.peg.3930"/>
<evidence type="ECO:0000313" key="7">
    <source>
        <dbReference type="Proteomes" id="UP000076643"/>
    </source>
</evidence>
<comment type="caution">
    <text evidence="4">Lacks conserved residue(s) required for the propagation of feature annotation.</text>
</comment>
<accession>A0A166VI66</accession>
<dbReference type="PROSITE" id="PS51635">
    <property type="entry name" value="PNPLA"/>
    <property type="match status" value="1"/>
</dbReference>
<dbReference type="SUPFAM" id="SSF52151">
    <property type="entry name" value="FabD/lysophospholipase-like"/>
    <property type="match status" value="1"/>
</dbReference>
<evidence type="ECO:0000313" key="6">
    <source>
        <dbReference type="EMBL" id="KZN32902.1"/>
    </source>
</evidence>
<dbReference type="Pfam" id="PF01734">
    <property type="entry name" value="Patatin"/>
    <property type="match status" value="1"/>
</dbReference>
<dbReference type="RefSeq" id="WP_063365787.1">
    <property type="nucleotide sequence ID" value="NZ_AQHB01000016.1"/>
</dbReference>
<feature type="active site" description="Nucleophile" evidence="4">
    <location>
        <position position="53"/>
    </location>
</feature>
<evidence type="ECO:0000256" key="2">
    <source>
        <dbReference type="ARBA" id="ARBA00022963"/>
    </source>
</evidence>
<keyword evidence="1 4" id="KW-0378">Hydrolase</keyword>
<sequence>MNKAQSRIGQPHIALLLTGGGARAAYQVGVLKAIALSLPRSAPLPFKIINGTSAGAINSTGLACYSSNMHLAIRKIEWIWKSFHTDMVYKSSLFGAFGHLFNNVMRSFQADYINHPPASLLDNTPLRHLLEDVLDLARIDRNIHRGFLDALSVTVSSYSNGKSVAFFQAKDAKPWQRAKREGVQTHLTLDHLMASSAIPMVFPSVRVKHNYYGDGSIHQLSPLSPSIHLGASKIFIIGVEQPKAHTPLGYEAHFPGMSVVAGHLLDSIFSDTLQSDLERLERVNRTVSLLPAKEKHKELKRVDTLVVNPSMNFNELAINYYDDLPIAIKLLLRTIGVKKHSQSSLTSYLLFEKSYTQELINIGYEDGLARLDEIRAFLELD</sequence>
<dbReference type="AlphaFoldDB" id="A0A166VI66"/>
<comment type="caution">
    <text evidence="6">The sequence shown here is derived from an EMBL/GenBank/DDBJ whole genome shotgun (WGS) entry which is preliminary data.</text>
</comment>
<dbReference type="InterPro" id="IPR002641">
    <property type="entry name" value="PNPLA_dom"/>
</dbReference>
<evidence type="ECO:0000256" key="3">
    <source>
        <dbReference type="ARBA" id="ARBA00023098"/>
    </source>
</evidence>
<dbReference type="Proteomes" id="UP000076643">
    <property type="component" value="Unassembled WGS sequence"/>
</dbReference>